<accession>A0A2S8B396</accession>
<dbReference type="OrthoDB" id="8578235at2"/>
<evidence type="ECO:0008006" key="3">
    <source>
        <dbReference type="Google" id="ProtNLM"/>
    </source>
</evidence>
<organism evidence="1 2">
    <name type="scientific">Sphingopyxis lindanitolerans</name>
    <dbReference type="NCBI Taxonomy" id="2054227"/>
    <lineage>
        <taxon>Bacteria</taxon>
        <taxon>Pseudomonadati</taxon>
        <taxon>Pseudomonadota</taxon>
        <taxon>Alphaproteobacteria</taxon>
        <taxon>Sphingomonadales</taxon>
        <taxon>Sphingomonadaceae</taxon>
        <taxon>Sphingopyxis</taxon>
    </lineage>
</organism>
<dbReference type="Proteomes" id="UP000238954">
    <property type="component" value="Chromosome"/>
</dbReference>
<protein>
    <recommendedName>
        <fullName evidence="3">Prolyl 3,4-dihydroxylase TPA1/OFD1 N-terminal domain-containing protein</fullName>
    </recommendedName>
</protein>
<evidence type="ECO:0000313" key="1">
    <source>
        <dbReference type="EMBL" id="PQM26739.1"/>
    </source>
</evidence>
<proteinExistence type="predicted"/>
<dbReference type="EMBL" id="PHFW01000003">
    <property type="protein sequence ID" value="PQM26739.1"/>
    <property type="molecule type" value="Genomic_DNA"/>
</dbReference>
<comment type="caution">
    <text evidence="1">The sequence shown here is derived from an EMBL/GenBank/DDBJ whole genome shotgun (WGS) entry which is preliminary data.</text>
</comment>
<evidence type="ECO:0000313" key="2">
    <source>
        <dbReference type="Proteomes" id="UP000238954"/>
    </source>
</evidence>
<name>A0A2S8B396_9SPHN</name>
<dbReference type="NCBIfam" id="NF041706">
    <property type="entry name" value="2OG_matur_YhhC"/>
    <property type="match status" value="1"/>
</dbReference>
<dbReference type="Gene3D" id="2.60.120.620">
    <property type="entry name" value="q2cbj1_9rhob like domain"/>
    <property type="match status" value="1"/>
</dbReference>
<keyword evidence="2" id="KW-1185">Reference proteome</keyword>
<gene>
    <name evidence="1" type="ORF">CVO77_17200</name>
</gene>
<dbReference type="AlphaFoldDB" id="A0A2S8B396"/>
<sequence>MKDTAIAASPLAICEHARTPFPYFVADHCIEPALESALLDWFEGDAPWQLVEHDFYEQYEFSLFDACPPEIAEHLVSSDAIGWLTAAIGNHFGVKISRQVELVAHKLVPGQRIAIHNDFLDGGETHRLTVQLNRGLDDADGGFFMLFNSFDAADIHRILRPVSGTGIGFEIGPESHHAVSRMHGGERYTLVYSFHALPAA</sequence>
<reference evidence="2" key="1">
    <citation type="submission" date="2017-11" db="EMBL/GenBank/DDBJ databases">
        <title>The complete genome sequence of Sphingopyxis pomeranensis sp. nov. strain WS5A3p.</title>
        <authorList>
            <person name="Kaminski M.A."/>
        </authorList>
    </citation>
    <scope>NUCLEOTIDE SEQUENCE [LARGE SCALE GENOMIC DNA]</scope>
    <source>
        <strain evidence="2">WS5A3p</strain>
    </source>
</reference>
<dbReference type="RefSeq" id="WP_106000109.1">
    <property type="nucleotide sequence ID" value="NZ_CM009578.1"/>
</dbReference>